<feature type="compositionally biased region" description="Polar residues" evidence="8">
    <location>
        <begin position="92"/>
        <end position="103"/>
    </location>
</feature>
<dbReference type="KEGG" id="mbv:MBOVPG45_0423"/>
<name>A0A454APJ0_MYCBG</name>
<evidence type="ECO:0000256" key="3">
    <source>
        <dbReference type="ARBA" id="ARBA00022729"/>
    </source>
</evidence>
<gene>
    <name evidence="10" type="ordered locus">MBOVPG45_0423</name>
</gene>
<dbReference type="RefSeq" id="WP_013456039.1">
    <property type="nucleotide sequence ID" value="NC_014760.1"/>
</dbReference>
<feature type="signal peptide" evidence="9">
    <location>
        <begin position="1"/>
        <end position="23"/>
    </location>
</feature>
<dbReference type="EMBL" id="CP002188">
    <property type="protein sequence ID" value="ADR24803.1"/>
    <property type="molecule type" value="Genomic_DNA"/>
</dbReference>
<dbReference type="PROSITE" id="PS51257">
    <property type="entry name" value="PROKAR_LIPOPROTEIN"/>
    <property type="match status" value="1"/>
</dbReference>
<keyword evidence="5" id="KW-0472">Membrane</keyword>
<evidence type="ECO:0000313" key="11">
    <source>
        <dbReference type="Proteomes" id="UP000008713"/>
    </source>
</evidence>
<evidence type="ECO:0000256" key="2">
    <source>
        <dbReference type="ARBA" id="ARBA00022475"/>
    </source>
</evidence>
<sequence length="195" mass="21737">MKSINKLLISAVSAISLAMPLVAASCGATKSSEQGSESKPSDTTKPSEQGSRSKPSDTDKPSEQGSGSKPSDTTKPSEQGSRSKPSEIDPIQNDTTNNQTPKMPNTVGDLFKELNKIRDQYYRFKGKLDSLIDKEKLNTIKPHFDYWFEKPDPNPDPDLNIDQDPDKLIKESGYDQIKKILEKRSNKDSKEYIEQ</sequence>
<feature type="chain" id="PRO_5019009444" evidence="9">
    <location>
        <begin position="24"/>
        <end position="195"/>
    </location>
</feature>
<evidence type="ECO:0000256" key="9">
    <source>
        <dbReference type="SAM" id="SignalP"/>
    </source>
</evidence>
<dbReference type="GO" id="GO:0005886">
    <property type="term" value="C:plasma membrane"/>
    <property type="evidence" value="ECO:0007669"/>
    <property type="project" value="UniProtKB-SubCell"/>
</dbReference>
<evidence type="ECO:0000256" key="4">
    <source>
        <dbReference type="ARBA" id="ARBA00022737"/>
    </source>
</evidence>
<feature type="compositionally biased region" description="Polar residues" evidence="8">
    <location>
        <begin position="28"/>
        <end position="53"/>
    </location>
</feature>
<keyword evidence="3 9" id="KW-0732">Signal</keyword>
<dbReference type="Proteomes" id="UP000008713">
    <property type="component" value="Chromosome"/>
</dbReference>
<organism evidence="10 11">
    <name type="scientific">Mycoplasmopsis bovis (strain ATCC 25523 / DSM 22781 / NCTC 10131 / PG45)</name>
    <name type="common">Mycoplasma bovis</name>
    <dbReference type="NCBI Taxonomy" id="289397"/>
    <lineage>
        <taxon>Bacteria</taxon>
        <taxon>Bacillati</taxon>
        <taxon>Mycoplasmatota</taxon>
        <taxon>Mycoplasmoidales</taxon>
        <taxon>Metamycoplasmataceae</taxon>
        <taxon>Mycoplasmopsis</taxon>
    </lineage>
</organism>
<reference evidence="10 11" key="1">
    <citation type="journal article" date="2011" name="Infect. Immun.">
        <title>Complete genome sequence of Mycoplasma bovis type strain PG45 (ATCC 25523).</title>
        <authorList>
            <person name="Wise K.S."/>
            <person name="Calcutt M.J."/>
            <person name="Foecking M.F."/>
            <person name="Roske K."/>
            <person name="Madupu R."/>
            <person name="Methe B.A."/>
        </authorList>
    </citation>
    <scope>NUCLEOTIDE SEQUENCE [LARGE SCALE GENOMIC DNA]</scope>
    <source>
        <strain evidence="11">ATCC 25523 / DSM 22781 / NCTC 10131 / PG45</strain>
    </source>
</reference>
<evidence type="ECO:0000256" key="7">
    <source>
        <dbReference type="ARBA" id="ARBA00023288"/>
    </source>
</evidence>
<feature type="region of interest" description="Disordered" evidence="8">
    <location>
        <begin position="25"/>
        <end position="107"/>
    </location>
</feature>
<evidence type="ECO:0000256" key="6">
    <source>
        <dbReference type="ARBA" id="ARBA00023139"/>
    </source>
</evidence>
<dbReference type="GeneID" id="31507778"/>
<keyword evidence="7 10" id="KW-0449">Lipoprotein</keyword>
<feature type="compositionally biased region" description="Polar residues" evidence="8">
    <location>
        <begin position="63"/>
        <end position="83"/>
    </location>
</feature>
<comment type="subcellular location">
    <subcellularLocation>
        <location evidence="1">Cell membrane</location>
        <topology evidence="1">Lipid-anchor</topology>
    </subcellularLocation>
</comment>
<keyword evidence="6" id="KW-0564">Palmitate</keyword>
<evidence type="ECO:0000256" key="8">
    <source>
        <dbReference type="SAM" id="MobiDB-lite"/>
    </source>
</evidence>
<protein>
    <submittedName>
        <fullName evidence="10">Putative lipoprotein</fullName>
    </submittedName>
</protein>
<keyword evidence="2" id="KW-1003">Cell membrane</keyword>
<accession>A0A454APJ0</accession>
<evidence type="ECO:0000313" key="10">
    <source>
        <dbReference type="EMBL" id="ADR24803.1"/>
    </source>
</evidence>
<proteinExistence type="predicted"/>
<dbReference type="NCBIfam" id="NF033817">
    <property type="entry name" value="Mplas_variab_LP"/>
    <property type="match status" value="1"/>
</dbReference>
<keyword evidence="4" id="KW-0677">Repeat</keyword>
<evidence type="ECO:0000256" key="5">
    <source>
        <dbReference type="ARBA" id="ARBA00023136"/>
    </source>
</evidence>
<dbReference type="InterPro" id="IPR049890">
    <property type="entry name" value="VlpA-F-like_signal"/>
</dbReference>
<evidence type="ECO:0000256" key="1">
    <source>
        <dbReference type="ARBA" id="ARBA00004193"/>
    </source>
</evidence>
<dbReference type="AlphaFoldDB" id="A0A454APJ0"/>